<sequence>MRTPIRYLLITIGILIALVAALAAWIALRFDANDHRERITAEFMRHTGRSLQIDGTLNLSFYPWLGIEARDAVLADAPGFGDAPFARIARLQARARLLPLLRGELDIDRIAIDGLALKLVRAADGRTNWSTADADTAGSAPAAAPRGDTATTAGALALAIGGIDIQGASVSWTDLRDNTQLQLTKLQLQASEIRPGAPFPLQSSFTLGSSGMSATMDIAIDSRVRISIQDEVVELSDLSVRFGRSDGIRPRGQIEAALRADADSIVFERLHAIVDDTRIEGRVAVTEPTRPAIQFDLDIDNLDLDAYLPAGAQVAPAPAGAATAAARNPSALVTLAADGRLRVGRLRAHGLQLSEVDLVLQAEDGQLRLAPLSASLYGGRYSGKVGIDARRSPLRLTLDERLEDIQLAPFLRDFSGTEARIAGRATVQARLQGNADSTDSLRRSITGQVDLRIVDGALKGINIAQMMREASARIRGTAAPSPSGRNETDFTDLSATLRIANGQVRNDDLALRAPLLRLTGAGSASLINETIDYRLRASAVATLAGQGGDELASLRGLTIPIRISGPFAEPRFALDIESLVADSLRERAAERIDERIRERVPEGVQDTLRRGLRDLLR</sequence>
<feature type="transmembrane region" description="Helical" evidence="1">
    <location>
        <begin position="7"/>
        <end position="28"/>
    </location>
</feature>
<proteinExistence type="predicted"/>
<dbReference type="InterPro" id="IPR052894">
    <property type="entry name" value="AsmA-related"/>
</dbReference>
<accession>A0ABW3W8P0</accession>
<organism evidence="3 4">
    <name type="scientific">Thauera mechernichensis</name>
    <dbReference type="NCBI Taxonomy" id="82788"/>
    <lineage>
        <taxon>Bacteria</taxon>
        <taxon>Pseudomonadati</taxon>
        <taxon>Pseudomonadota</taxon>
        <taxon>Betaproteobacteria</taxon>
        <taxon>Rhodocyclales</taxon>
        <taxon>Zoogloeaceae</taxon>
        <taxon>Thauera</taxon>
    </lineage>
</organism>
<evidence type="ECO:0000256" key="1">
    <source>
        <dbReference type="SAM" id="Phobius"/>
    </source>
</evidence>
<name>A0ABW3W8P0_9RHOO</name>
<dbReference type="Pfam" id="PF05170">
    <property type="entry name" value="AsmA"/>
    <property type="match status" value="2"/>
</dbReference>
<keyword evidence="4" id="KW-1185">Reference proteome</keyword>
<dbReference type="InterPro" id="IPR007844">
    <property type="entry name" value="AsmA"/>
</dbReference>
<evidence type="ECO:0000259" key="2">
    <source>
        <dbReference type="Pfam" id="PF05170"/>
    </source>
</evidence>
<dbReference type="Proteomes" id="UP001597158">
    <property type="component" value="Unassembled WGS sequence"/>
</dbReference>
<keyword evidence="1" id="KW-0812">Transmembrane</keyword>
<dbReference type="RefSeq" id="WP_277831472.1">
    <property type="nucleotide sequence ID" value="NZ_JARQZE010000003.1"/>
</dbReference>
<comment type="caution">
    <text evidence="3">The sequence shown here is derived from an EMBL/GenBank/DDBJ whole genome shotgun (WGS) entry which is preliminary data.</text>
</comment>
<keyword evidence="1" id="KW-0472">Membrane</keyword>
<evidence type="ECO:0000313" key="4">
    <source>
        <dbReference type="Proteomes" id="UP001597158"/>
    </source>
</evidence>
<dbReference type="PANTHER" id="PTHR30441">
    <property type="entry name" value="DUF748 DOMAIN-CONTAINING PROTEIN"/>
    <property type="match status" value="1"/>
</dbReference>
<feature type="domain" description="AsmA" evidence="2">
    <location>
        <begin position="271"/>
        <end position="508"/>
    </location>
</feature>
<reference evidence="4" key="1">
    <citation type="journal article" date="2019" name="Int. J. Syst. Evol. Microbiol.">
        <title>The Global Catalogue of Microorganisms (GCM) 10K type strain sequencing project: providing services to taxonomists for standard genome sequencing and annotation.</title>
        <authorList>
            <consortium name="The Broad Institute Genomics Platform"/>
            <consortium name="The Broad Institute Genome Sequencing Center for Infectious Disease"/>
            <person name="Wu L."/>
            <person name="Ma J."/>
        </authorList>
    </citation>
    <scope>NUCLEOTIDE SEQUENCE [LARGE SCALE GENOMIC DNA]</scope>
    <source>
        <strain evidence="4">CCUG 48884</strain>
    </source>
</reference>
<keyword evidence="1" id="KW-1133">Transmembrane helix</keyword>
<dbReference type="PANTHER" id="PTHR30441:SF4">
    <property type="entry name" value="PROTEIN ASMA"/>
    <property type="match status" value="1"/>
</dbReference>
<feature type="domain" description="AsmA" evidence="2">
    <location>
        <begin position="1"/>
        <end position="197"/>
    </location>
</feature>
<protein>
    <submittedName>
        <fullName evidence="3">AsmA family protein</fullName>
    </submittedName>
</protein>
<gene>
    <name evidence="3" type="ORF">ACFQ4M_02020</name>
</gene>
<evidence type="ECO:0000313" key="3">
    <source>
        <dbReference type="EMBL" id="MFD1262341.1"/>
    </source>
</evidence>
<dbReference type="EMBL" id="JBHTMC010000002">
    <property type="protein sequence ID" value="MFD1262341.1"/>
    <property type="molecule type" value="Genomic_DNA"/>
</dbReference>